<protein>
    <recommendedName>
        <fullName evidence="1">ABC transporter domain-containing protein</fullName>
    </recommendedName>
</protein>
<sequence>VDPSPHRVSDGVCPTGVGSLCQGVRNSSCFCLLGGRGSGKSTVVKMLTGELPIATGEVYVCGVNLRRNLYKAIRLLGYCPQGDAFHGLLTGLETLHMYARIKGVAEKEIPGVVNAVSLLLRMKPHVGYLTKTYNVDAKRKLAVAVAAIGRPKVMVLDEPTFAMSQPGRRVVWDYLSALKESGTTLLVATSR</sequence>
<dbReference type="GO" id="GO:0140359">
    <property type="term" value="F:ABC-type transporter activity"/>
    <property type="evidence" value="ECO:0007669"/>
    <property type="project" value="InterPro"/>
</dbReference>
<dbReference type="GO" id="GO:0005524">
    <property type="term" value="F:ATP binding"/>
    <property type="evidence" value="ECO:0007669"/>
    <property type="project" value="InterPro"/>
</dbReference>
<dbReference type="GO" id="GO:0005319">
    <property type="term" value="F:lipid transporter activity"/>
    <property type="evidence" value="ECO:0007669"/>
    <property type="project" value="TreeGrafter"/>
</dbReference>
<organism evidence="2 3">
    <name type="scientific">Lymnaea stagnalis</name>
    <name type="common">Great pond snail</name>
    <name type="synonym">Helix stagnalis</name>
    <dbReference type="NCBI Taxonomy" id="6523"/>
    <lineage>
        <taxon>Eukaryota</taxon>
        <taxon>Metazoa</taxon>
        <taxon>Spiralia</taxon>
        <taxon>Lophotrochozoa</taxon>
        <taxon>Mollusca</taxon>
        <taxon>Gastropoda</taxon>
        <taxon>Heterobranchia</taxon>
        <taxon>Euthyneura</taxon>
        <taxon>Panpulmonata</taxon>
        <taxon>Hygrophila</taxon>
        <taxon>Lymnaeoidea</taxon>
        <taxon>Lymnaeidae</taxon>
        <taxon>Lymnaea</taxon>
    </lineage>
</organism>
<evidence type="ECO:0000313" key="2">
    <source>
        <dbReference type="EMBL" id="CAL1545929.1"/>
    </source>
</evidence>
<dbReference type="SUPFAM" id="SSF52540">
    <property type="entry name" value="P-loop containing nucleoside triphosphate hydrolases"/>
    <property type="match status" value="1"/>
</dbReference>
<dbReference type="AlphaFoldDB" id="A0AAV2IM16"/>
<feature type="domain" description="ABC transporter" evidence="1">
    <location>
        <begin position="26"/>
        <end position="160"/>
    </location>
</feature>
<dbReference type="Proteomes" id="UP001497497">
    <property type="component" value="Unassembled WGS sequence"/>
</dbReference>
<comment type="caution">
    <text evidence="2">The sequence shown here is derived from an EMBL/GenBank/DDBJ whole genome shotgun (WGS) entry which is preliminary data.</text>
</comment>
<name>A0AAV2IM16_LYMST</name>
<dbReference type="InterPro" id="IPR003439">
    <property type="entry name" value="ABC_transporter-like_ATP-bd"/>
</dbReference>
<gene>
    <name evidence="2" type="ORF">GSLYS_00019306001</name>
</gene>
<accession>A0AAV2IM16</accession>
<evidence type="ECO:0000259" key="1">
    <source>
        <dbReference type="Pfam" id="PF00005"/>
    </source>
</evidence>
<dbReference type="EMBL" id="CAXITT010000751">
    <property type="protein sequence ID" value="CAL1545929.1"/>
    <property type="molecule type" value="Genomic_DNA"/>
</dbReference>
<reference evidence="2 3" key="1">
    <citation type="submission" date="2024-04" db="EMBL/GenBank/DDBJ databases">
        <authorList>
            <consortium name="Genoscope - CEA"/>
            <person name="William W."/>
        </authorList>
    </citation>
    <scope>NUCLEOTIDE SEQUENCE [LARGE SCALE GENOMIC DNA]</scope>
</reference>
<dbReference type="Pfam" id="PF00005">
    <property type="entry name" value="ABC_tran"/>
    <property type="match status" value="1"/>
</dbReference>
<dbReference type="InterPro" id="IPR027417">
    <property type="entry name" value="P-loop_NTPase"/>
</dbReference>
<dbReference type="PANTHER" id="PTHR19229">
    <property type="entry name" value="ATP-BINDING CASSETTE TRANSPORTER SUBFAMILY A ABCA"/>
    <property type="match status" value="1"/>
</dbReference>
<keyword evidence="3" id="KW-1185">Reference proteome</keyword>
<dbReference type="GO" id="GO:0016887">
    <property type="term" value="F:ATP hydrolysis activity"/>
    <property type="evidence" value="ECO:0007669"/>
    <property type="project" value="InterPro"/>
</dbReference>
<dbReference type="InterPro" id="IPR026082">
    <property type="entry name" value="ABCA"/>
</dbReference>
<proteinExistence type="predicted"/>
<dbReference type="Gene3D" id="3.40.50.300">
    <property type="entry name" value="P-loop containing nucleotide triphosphate hydrolases"/>
    <property type="match status" value="1"/>
</dbReference>
<evidence type="ECO:0000313" key="3">
    <source>
        <dbReference type="Proteomes" id="UP001497497"/>
    </source>
</evidence>
<feature type="non-terminal residue" evidence="2">
    <location>
        <position position="1"/>
    </location>
</feature>
<dbReference type="GO" id="GO:0016020">
    <property type="term" value="C:membrane"/>
    <property type="evidence" value="ECO:0007669"/>
    <property type="project" value="InterPro"/>
</dbReference>
<dbReference type="PANTHER" id="PTHR19229:SF250">
    <property type="entry name" value="ABC TRANSPORTER DOMAIN-CONTAINING PROTEIN-RELATED"/>
    <property type="match status" value="1"/>
</dbReference>